<keyword evidence="2" id="KW-1185">Reference proteome</keyword>
<proteinExistence type="predicted"/>
<dbReference type="eggNOG" id="COG0572">
    <property type="taxonomic scope" value="Bacteria"/>
</dbReference>
<sequence>MLDGIPTPDVPSYRVDERLPLDDLRRALTSGERVAVALDGRSAAGKSTLAARLAEGQSDWCVVHTDDVSWYESFFDWAPLLIDGVLRPFRAGQEVTYRPPSWQSRGRAGAITVPAGARVLVVEGVGSAQRSLMPWLDHVLWVHTPNEAVLDREGRRIADGSVTAELSREWLTGEADFLDAERPWERSEFVVSGTGGDETSLVTLRATS</sequence>
<name>K6WUU7_9MICO</name>
<dbReference type="OrthoDB" id="3237545at2"/>
<dbReference type="InterPro" id="IPR027417">
    <property type="entry name" value="P-loop_NTPase"/>
</dbReference>
<reference evidence="1 2" key="1">
    <citation type="submission" date="2012-08" db="EMBL/GenBank/DDBJ databases">
        <title>Whole genome shotgun sequence of Kineosphaera limosa NBRC 100340.</title>
        <authorList>
            <person name="Yoshida I."/>
            <person name="Isaki S."/>
            <person name="Hosoyama A."/>
            <person name="Tsuchikane K."/>
            <person name="Katsumata H."/>
            <person name="Ando Y."/>
            <person name="Ohji S."/>
            <person name="Hamada M."/>
            <person name="Tamura T."/>
            <person name="Yamazoe A."/>
            <person name="Yamazaki S."/>
            <person name="Fujita N."/>
        </authorList>
    </citation>
    <scope>NUCLEOTIDE SEQUENCE [LARGE SCALE GENOMIC DNA]</scope>
    <source>
        <strain evidence="1 2">NBRC 100340</strain>
    </source>
</reference>
<dbReference type="Proteomes" id="UP000008366">
    <property type="component" value="Unassembled WGS sequence"/>
</dbReference>
<dbReference type="STRING" id="1184609.KILIM_076_00110"/>
<evidence type="ECO:0000313" key="2">
    <source>
        <dbReference type="Proteomes" id="UP000008366"/>
    </source>
</evidence>
<dbReference type="Gene3D" id="3.40.50.300">
    <property type="entry name" value="P-loop containing nucleotide triphosphate hydrolases"/>
    <property type="match status" value="1"/>
</dbReference>
<dbReference type="SUPFAM" id="SSF52540">
    <property type="entry name" value="P-loop containing nucleoside triphosphate hydrolases"/>
    <property type="match status" value="1"/>
</dbReference>
<accession>K6WUU7</accession>
<dbReference type="RefSeq" id="WP_006594158.1">
    <property type="nucleotide sequence ID" value="NZ_BAHD01000076.1"/>
</dbReference>
<organism evidence="1 2">
    <name type="scientific">Kineosphaera limosa NBRC 100340</name>
    <dbReference type="NCBI Taxonomy" id="1184609"/>
    <lineage>
        <taxon>Bacteria</taxon>
        <taxon>Bacillati</taxon>
        <taxon>Actinomycetota</taxon>
        <taxon>Actinomycetes</taxon>
        <taxon>Micrococcales</taxon>
        <taxon>Dermatophilaceae</taxon>
        <taxon>Kineosphaera</taxon>
    </lineage>
</organism>
<evidence type="ECO:0008006" key="3">
    <source>
        <dbReference type="Google" id="ProtNLM"/>
    </source>
</evidence>
<gene>
    <name evidence="1" type="ORF">KILIM_076_00110</name>
</gene>
<dbReference type="AlphaFoldDB" id="K6WUU7"/>
<dbReference type="EMBL" id="BAHD01000076">
    <property type="protein sequence ID" value="GAB97626.1"/>
    <property type="molecule type" value="Genomic_DNA"/>
</dbReference>
<comment type="caution">
    <text evidence="1">The sequence shown here is derived from an EMBL/GenBank/DDBJ whole genome shotgun (WGS) entry which is preliminary data.</text>
</comment>
<protein>
    <recommendedName>
        <fullName evidence="3">Phosphoribulokinase/uridine kinase domain-containing protein</fullName>
    </recommendedName>
</protein>
<evidence type="ECO:0000313" key="1">
    <source>
        <dbReference type="EMBL" id="GAB97626.1"/>
    </source>
</evidence>